<dbReference type="InterPro" id="IPR017896">
    <property type="entry name" value="4Fe4S_Fe-S-bd"/>
</dbReference>
<name>A0A1L8CX11_9THEO</name>
<dbReference type="PANTHER" id="PTHR42827:SF1">
    <property type="entry name" value="IRON-SULFUR CLUSTER-BINDING PROTEIN"/>
    <property type="match status" value="1"/>
</dbReference>
<dbReference type="EMBL" id="BDJK01000055">
    <property type="protein sequence ID" value="GAV23433.1"/>
    <property type="molecule type" value="Genomic_DNA"/>
</dbReference>
<dbReference type="OrthoDB" id="9784571at2"/>
<dbReference type="Proteomes" id="UP000187485">
    <property type="component" value="Unassembled WGS sequence"/>
</dbReference>
<sequence>MKDLIEKIVKNEVLAEEESTFYYRSPLIGYASCQNPLFLKLKEVANPEHLMPQDLLPGAKTAVAIFLPYTREIIESNKEGLYPSELWAKAYVKTNKLLWRIITKIKEELQTLGYNAEGLMPTYQFDKKILKAIWSHKHVAYIAGLGTFGLNNLLITPLGSGGRFASFVTDLELPANKTLTPYLQCDREKGCTYCLDICPVGALKDDNTAFDRQRCYAWCVQCGEVFKDSFPVEICGKCATGPCAYREL</sequence>
<dbReference type="AlphaFoldDB" id="A0A1L8CX11"/>
<evidence type="ECO:0000313" key="2">
    <source>
        <dbReference type="EMBL" id="GAV23433.1"/>
    </source>
</evidence>
<keyword evidence="3" id="KW-1185">Reference proteome</keyword>
<feature type="domain" description="4Fe-4S ferredoxin-type" evidence="1">
    <location>
        <begin position="179"/>
        <end position="208"/>
    </location>
</feature>
<gene>
    <name evidence="2" type="ORF">cpu_19430</name>
</gene>
<accession>A0A1L8CX11</accession>
<dbReference type="RefSeq" id="WP_077177301.1">
    <property type="nucleotide sequence ID" value="NZ_BDJK01000055.1"/>
</dbReference>
<reference evidence="3" key="1">
    <citation type="submission" date="2016-12" db="EMBL/GenBank/DDBJ databases">
        <title>Draft Genome Sequences od Carboxydothermus pertinax and islandicus, Hydrogenogenic Carboxydotrophic Bacteria.</title>
        <authorList>
            <person name="Fukuyama Y."/>
            <person name="Ohmae K."/>
            <person name="Yoneda Y."/>
            <person name="Yoshida T."/>
            <person name="Sako Y."/>
        </authorList>
    </citation>
    <scope>NUCLEOTIDE SEQUENCE [LARGE SCALE GENOMIC DNA]</scope>
    <source>
        <strain evidence="3">Ug1</strain>
    </source>
</reference>
<evidence type="ECO:0000313" key="3">
    <source>
        <dbReference type="Proteomes" id="UP000187485"/>
    </source>
</evidence>
<dbReference type="PROSITE" id="PS51379">
    <property type="entry name" value="4FE4S_FER_2"/>
    <property type="match status" value="1"/>
</dbReference>
<protein>
    <recommendedName>
        <fullName evidence="1">4Fe-4S ferredoxin-type domain-containing protein</fullName>
    </recommendedName>
</protein>
<dbReference type="STRING" id="870242.cpu_19430"/>
<evidence type="ECO:0000259" key="1">
    <source>
        <dbReference type="PROSITE" id="PS51379"/>
    </source>
</evidence>
<comment type="caution">
    <text evidence="2">The sequence shown here is derived from an EMBL/GenBank/DDBJ whole genome shotgun (WGS) entry which is preliminary data.</text>
</comment>
<organism evidence="2 3">
    <name type="scientific">Carboxydothermus pertinax</name>
    <dbReference type="NCBI Taxonomy" id="870242"/>
    <lineage>
        <taxon>Bacteria</taxon>
        <taxon>Bacillati</taxon>
        <taxon>Bacillota</taxon>
        <taxon>Clostridia</taxon>
        <taxon>Thermoanaerobacterales</taxon>
        <taxon>Thermoanaerobacteraceae</taxon>
        <taxon>Carboxydothermus</taxon>
    </lineage>
</organism>
<dbReference type="PANTHER" id="PTHR42827">
    <property type="entry name" value="IRON-SULFUR CLUSTER-BINDING PROTEIN-RELATED"/>
    <property type="match status" value="1"/>
</dbReference>
<proteinExistence type="predicted"/>